<gene>
    <name evidence="2" type="ORF">MNB_SM-4-291</name>
</gene>
<dbReference type="EMBL" id="FPHF01000040">
    <property type="protein sequence ID" value="SFV57310.1"/>
    <property type="molecule type" value="Genomic_DNA"/>
</dbReference>
<reference evidence="2" key="1">
    <citation type="submission" date="2016-10" db="EMBL/GenBank/DDBJ databases">
        <authorList>
            <person name="de Groot N.N."/>
        </authorList>
    </citation>
    <scope>NUCLEOTIDE SEQUENCE</scope>
</reference>
<name>A0A1W1BUP6_9ZZZZ</name>
<protein>
    <submittedName>
        <fullName evidence="2">Putative exported protein</fullName>
    </submittedName>
</protein>
<proteinExistence type="predicted"/>
<sequence>MEFNNYTPFAGIAWENINAKEEWSVSTVARVKFQFEENRLLLASEQGSLFTSDEFYQEEGSSSVRYESDYVSFKENTDLIINAHAWSPNGEALTSWDCGVSVYSEEKQLLKAYGLRVKGEKKYLKAGPIWSTSFRDKTTCVPIRYEKSEGGCIKIPAKNEDESDKYLYVNPYNPIGCGVKNIRDPEQTVFSPEVVYLKKPNHKAPAGFGFINRSWKSRTDLAGTYDEQWIEKQHPLPPYDFNIRYNQAAHPQLIMDGYLKTPCTFELTNLREGESIQRYNLPHLELLSRIRTHTGDIYQKMKLDTIIIDIDDKDLSKHCVYASYRALTPQTQEVNAEVSNG</sequence>
<evidence type="ECO:0000259" key="1">
    <source>
        <dbReference type="Pfam" id="PF09937"/>
    </source>
</evidence>
<accession>A0A1W1BUP6</accession>
<evidence type="ECO:0000313" key="2">
    <source>
        <dbReference type="EMBL" id="SFV57310.1"/>
    </source>
</evidence>
<dbReference type="InterPro" id="IPR018683">
    <property type="entry name" value="DUF2169"/>
</dbReference>
<dbReference type="Pfam" id="PF09937">
    <property type="entry name" value="DUF2169"/>
    <property type="match status" value="1"/>
</dbReference>
<dbReference type="AlphaFoldDB" id="A0A1W1BUP6"/>
<feature type="domain" description="DUF2169" evidence="1">
    <location>
        <begin position="25"/>
        <end position="314"/>
    </location>
</feature>
<organism evidence="2">
    <name type="scientific">hydrothermal vent metagenome</name>
    <dbReference type="NCBI Taxonomy" id="652676"/>
    <lineage>
        <taxon>unclassified sequences</taxon>
        <taxon>metagenomes</taxon>
        <taxon>ecological metagenomes</taxon>
    </lineage>
</organism>